<dbReference type="AlphaFoldDB" id="A0A4V3EAB4"/>
<evidence type="ECO:0000313" key="2">
    <source>
        <dbReference type="Proteomes" id="UP000295344"/>
    </source>
</evidence>
<dbReference type="RefSeq" id="WP_246018150.1">
    <property type="nucleotide sequence ID" value="NZ_BAAARP010000001.1"/>
</dbReference>
<accession>A0A4V3EAB4</accession>
<comment type="caution">
    <text evidence="1">The sequence shown here is derived from an EMBL/GenBank/DDBJ whole genome shotgun (WGS) entry which is preliminary data.</text>
</comment>
<keyword evidence="2" id="KW-1185">Reference proteome</keyword>
<gene>
    <name evidence="1" type="ORF">CLV52_2855</name>
</gene>
<organism evidence="1 2">
    <name type="scientific">Amnibacterium kyonggiense</name>
    <dbReference type="NCBI Taxonomy" id="595671"/>
    <lineage>
        <taxon>Bacteria</taxon>
        <taxon>Bacillati</taxon>
        <taxon>Actinomycetota</taxon>
        <taxon>Actinomycetes</taxon>
        <taxon>Micrococcales</taxon>
        <taxon>Microbacteriaceae</taxon>
        <taxon>Amnibacterium</taxon>
    </lineage>
</organism>
<reference evidence="1 2" key="1">
    <citation type="submission" date="2019-03" db="EMBL/GenBank/DDBJ databases">
        <title>Genomic Encyclopedia of Archaeal and Bacterial Type Strains, Phase II (KMG-II): from individual species to whole genera.</title>
        <authorList>
            <person name="Goeker M."/>
        </authorList>
    </citation>
    <scope>NUCLEOTIDE SEQUENCE [LARGE SCALE GENOMIC DNA]</scope>
    <source>
        <strain evidence="1 2">DSM 24782</strain>
    </source>
</reference>
<dbReference type="EMBL" id="SOAM01000003">
    <property type="protein sequence ID" value="TDS75748.1"/>
    <property type="molecule type" value="Genomic_DNA"/>
</dbReference>
<sequence length="108" mass="12163">MDHIRDDGELLGRIERHGDGWVALDRLGRRVTGTTDLAEAEAALEELGLGYLAERWELETEDGSVQPVRIVEVGPERVRVKLEDFGAIDGPRRLWDLPNPAPPTLRQR</sequence>
<proteinExistence type="predicted"/>
<dbReference type="Proteomes" id="UP000295344">
    <property type="component" value="Unassembled WGS sequence"/>
</dbReference>
<evidence type="ECO:0000313" key="1">
    <source>
        <dbReference type="EMBL" id="TDS75748.1"/>
    </source>
</evidence>
<protein>
    <submittedName>
        <fullName evidence="1">Uncharacterized protein</fullName>
    </submittedName>
</protein>
<name>A0A4V3EAB4_9MICO</name>